<feature type="compositionally biased region" description="Pro residues" evidence="1">
    <location>
        <begin position="145"/>
        <end position="160"/>
    </location>
</feature>
<dbReference type="AlphaFoldDB" id="A0A6I8LKE1"/>
<keyword evidence="2" id="KW-0812">Transmembrane</keyword>
<dbReference type="RefSeq" id="WP_155542646.1">
    <property type="nucleotide sequence ID" value="NZ_CABVGP010000001.1"/>
</dbReference>
<keyword evidence="2" id="KW-1133">Transmembrane helix</keyword>
<keyword evidence="2" id="KW-0472">Membrane</keyword>
<proteinExistence type="predicted"/>
<gene>
    <name evidence="4" type="ORF">AA23TX_02501</name>
</gene>
<feature type="chain" id="PRO_5039443818" evidence="3">
    <location>
        <begin position="23"/>
        <end position="272"/>
    </location>
</feature>
<dbReference type="Proteomes" id="UP000399805">
    <property type="component" value="Unassembled WGS sequence"/>
</dbReference>
<feature type="region of interest" description="Disordered" evidence="1">
    <location>
        <begin position="145"/>
        <end position="173"/>
    </location>
</feature>
<accession>A0A6I8LKE1</accession>
<feature type="transmembrane region" description="Helical" evidence="2">
    <location>
        <begin position="244"/>
        <end position="263"/>
    </location>
</feature>
<reference evidence="4 5" key="1">
    <citation type="submission" date="2019-09" db="EMBL/GenBank/DDBJ databases">
        <authorList>
            <person name="Leyn A S."/>
        </authorList>
    </citation>
    <scope>NUCLEOTIDE SEQUENCE [LARGE SCALE GENOMIC DNA]</scope>
    <source>
        <strain evidence="4">AA231_1</strain>
    </source>
</reference>
<protein>
    <submittedName>
        <fullName evidence="4">Uncharacterized protein</fullName>
    </submittedName>
</protein>
<keyword evidence="5" id="KW-1185">Reference proteome</keyword>
<evidence type="ECO:0000256" key="1">
    <source>
        <dbReference type="SAM" id="MobiDB-lite"/>
    </source>
</evidence>
<evidence type="ECO:0000313" key="4">
    <source>
        <dbReference type="EMBL" id="VVJ17480.1"/>
    </source>
</evidence>
<dbReference type="EMBL" id="CABVGP010000001">
    <property type="protein sequence ID" value="VVJ17480.1"/>
    <property type="molecule type" value="Genomic_DNA"/>
</dbReference>
<evidence type="ECO:0000256" key="2">
    <source>
        <dbReference type="SAM" id="Phobius"/>
    </source>
</evidence>
<evidence type="ECO:0000313" key="5">
    <source>
        <dbReference type="Proteomes" id="UP000399805"/>
    </source>
</evidence>
<name>A0A6I8LKE1_9PSEU</name>
<evidence type="ECO:0000256" key="3">
    <source>
        <dbReference type="SAM" id="SignalP"/>
    </source>
</evidence>
<sequence>MRTTPFLTAAALTLALSSPANAVAAEAPVTVVGCSATTTGVPGQQLVLAPASVTEPVVSALSVLDPLGVLTGAFRSLWAGTAPIPLGTVPAGEAEIPGIRIADAVGARLRELPVLAPVLAPLVSTVHTSLASLCGILVRGQVPGAPPAGSPATPADPVPPGAAGGSPDAGTPIAGRQWTVAAVPGSTAGGGAVFGTPIPGQLPGASFPAGAEVPQAGGEAPVVLDARRAAGSGEALAAPRDDGLSWPVLAGILLMAAVGAQLMRRWGFRRPR</sequence>
<feature type="signal peptide" evidence="3">
    <location>
        <begin position="1"/>
        <end position="22"/>
    </location>
</feature>
<keyword evidence="3" id="KW-0732">Signal</keyword>
<organism evidence="4 5">
    <name type="scientific">Amycolatopsis camponoti</name>
    <dbReference type="NCBI Taxonomy" id="2606593"/>
    <lineage>
        <taxon>Bacteria</taxon>
        <taxon>Bacillati</taxon>
        <taxon>Actinomycetota</taxon>
        <taxon>Actinomycetes</taxon>
        <taxon>Pseudonocardiales</taxon>
        <taxon>Pseudonocardiaceae</taxon>
        <taxon>Amycolatopsis</taxon>
    </lineage>
</organism>